<dbReference type="PANTHER" id="PTHR32063:SF8">
    <property type="entry name" value="CATION EFFLUX PROTEIN"/>
    <property type="match status" value="1"/>
</dbReference>
<feature type="transmembrane region" description="Helical" evidence="2">
    <location>
        <begin position="459"/>
        <end position="478"/>
    </location>
</feature>
<dbReference type="PRINTS" id="PR00702">
    <property type="entry name" value="ACRIFLAVINRP"/>
</dbReference>
<feature type="region of interest" description="Disordered" evidence="1">
    <location>
        <begin position="1084"/>
        <end position="1112"/>
    </location>
</feature>
<feature type="transmembrane region" description="Helical" evidence="2">
    <location>
        <begin position="432"/>
        <end position="453"/>
    </location>
</feature>
<dbReference type="Pfam" id="PF00873">
    <property type="entry name" value="ACR_tran"/>
    <property type="match status" value="1"/>
</dbReference>
<accession>A0ABX8UXL6</accession>
<dbReference type="Gene3D" id="1.20.1640.10">
    <property type="entry name" value="Multidrug efflux transporter AcrB transmembrane domain"/>
    <property type="match status" value="2"/>
</dbReference>
<dbReference type="InterPro" id="IPR001036">
    <property type="entry name" value="Acrflvin-R"/>
</dbReference>
<feature type="transmembrane region" description="Helical" evidence="2">
    <location>
        <begin position="948"/>
        <end position="966"/>
    </location>
</feature>
<feature type="transmembrane region" description="Helical" evidence="2">
    <location>
        <begin position="577"/>
        <end position="596"/>
    </location>
</feature>
<keyword evidence="2" id="KW-0472">Membrane</keyword>
<proteinExistence type="predicted"/>
<evidence type="ECO:0000313" key="4">
    <source>
        <dbReference type="Proteomes" id="UP000826462"/>
    </source>
</evidence>
<dbReference type="EMBL" id="CP080096">
    <property type="protein sequence ID" value="QYD71975.1"/>
    <property type="molecule type" value="Genomic_DNA"/>
</dbReference>
<dbReference type="SUPFAM" id="SSF82693">
    <property type="entry name" value="Multidrug efflux transporter AcrB pore domain, PN1, PN2, PC1 and PC2 subdomains"/>
    <property type="match status" value="2"/>
</dbReference>
<feature type="transmembrane region" description="Helical" evidence="2">
    <location>
        <begin position="1019"/>
        <end position="1039"/>
    </location>
</feature>
<keyword evidence="4" id="KW-1185">Reference proteome</keyword>
<dbReference type="SUPFAM" id="SSF82866">
    <property type="entry name" value="Multidrug efflux transporter AcrB transmembrane domain"/>
    <property type="match status" value="2"/>
</dbReference>
<feature type="transmembrane region" description="Helical" evidence="2">
    <location>
        <begin position="972"/>
        <end position="998"/>
    </location>
</feature>
<dbReference type="Gene3D" id="3.30.70.1320">
    <property type="entry name" value="Multidrug efflux transporter AcrB pore domain like"/>
    <property type="match status" value="1"/>
</dbReference>
<feature type="transmembrane region" description="Helical" evidence="2">
    <location>
        <begin position="918"/>
        <end position="941"/>
    </location>
</feature>
<dbReference type="PANTHER" id="PTHR32063">
    <property type="match status" value="1"/>
</dbReference>
<dbReference type="SUPFAM" id="SSF82714">
    <property type="entry name" value="Multidrug efflux transporter AcrB TolC docking domain, DN and DC subdomains"/>
    <property type="match status" value="2"/>
</dbReference>
<dbReference type="Gene3D" id="3.30.70.1430">
    <property type="entry name" value="Multidrug efflux transporter AcrB pore domain"/>
    <property type="match status" value="2"/>
</dbReference>
<feature type="transmembrane region" description="Helical" evidence="2">
    <location>
        <begin position="335"/>
        <end position="354"/>
    </location>
</feature>
<dbReference type="InterPro" id="IPR027463">
    <property type="entry name" value="AcrB_DN_DC_subdom"/>
</dbReference>
<dbReference type="RefSeq" id="WP_219801404.1">
    <property type="nucleotide sequence ID" value="NZ_CP080096.1"/>
</dbReference>
<feature type="region of interest" description="Disordered" evidence="1">
    <location>
        <begin position="513"/>
        <end position="534"/>
    </location>
</feature>
<dbReference type="Gene3D" id="3.30.2090.10">
    <property type="entry name" value="Multidrug efflux transporter AcrB TolC docking domain, DN and DC subdomains"/>
    <property type="match status" value="2"/>
</dbReference>
<feature type="transmembrane region" description="Helical" evidence="2">
    <location>
        <begin position="361"/>
        <end position="381"/>
    </location>
</feature>
<keyword evidence="2" id="KW-1133">Transmembrane helix</keyword>
<protein>
    <submittedName>
        <fullName evidence="3">Efflux RND transporter permease subunit</fullName>
    </submittedName>
</protein>
<evidence type="ECO:0000256" key="1">
    <source>
        <dbReference type="SAM" id="MobiDB-lite"/>
    </source>
</evidence>
<keyword evidence="2" id="KW-0812">Transmembrane</keyword>
<feature type="transmembrane region" description="Helical" evidence="2">
    <location>
        <begin position="387"/>
        <end position="411"/>
    </location>
</feature>
<name>A0ABX8UXL6_9BURK</name>
<dbReference type="Proteomes" id="UP000826462">
    <property type="component" value="Chromosome 2"/>
</dbReference>
<evidence type="ECO:0000313" key="3">
    <source>
        <dbReference type="EMBL" id="QYD71975.1"/>
    </source>
</evidence>
<reference evidence="3 4" key="1">
    <citation type="submission" date="2021-07" db="EMBL/GenBank/DDBJ databases">
        <title>Paraburkholderia edwinii protects Aspergillus sp. from phenazines by acting as a toxin sponge.</title>
        <authorList>
            <person name="Dahlstrom K.M."/>
            <person name="Newman D.K."/>
        </authorList>
    </citation>
    <scope>NUCLEOTIDE SEQUENCE [LARGE SCALE GENOMIC DNA]</scope>
    <source>
        <strain evidence="3 4">Pe01</strain>
    </source>
</reference>
<organism evidence="3 4">
    <name type="scientific">Paraburkholderia edwinii</name>
    <dbReference type="NCBI Taxonomy" id="2861782"/>
    <lineage>
        <taxon>Bacteria</taxon>
        <taxon>Pseudomonadati</taxon>
        <taxon>Pseudomonadota</taxon>
        <taxon>Betaproteobacteria</taxon>
        <taxon>Burkholderiales</taxon>
        <taxon>Burkholderiaceae</taxon>
        <taxon>Paraburkholderia</taxon>
    </lineage>
</organism>
<gene>
    <name evidence="3" type="ORF">KZJ38_34015</name>
</gene>
<sequence length="1112" mass="118407">MLKIVRLALTRPYTFIVLALLILLFGPLAALRTPTDIFPDIRIPVIAVVWNYQGLQPDDMSGRIITYYERTLGTTVNDIQHIESQSFRGFGVVKIFFQPTVDIRTATAQVTSVSQTVLKQMPPGTTPPQILNYNASTVPVLQIALTSDRLDEQQLADYATNFIRPQLLSVPGVAIPTPYGGKIRDVQIDLDPLALQQKHLSAQDVANALAQQNQIIPAGTEKIGRFEYNIQLNNSPHRIAALNALPVKTVDGTTIYIRDVAHVRDGYPPQTNVVRVDGHRAVLMSILKNGNASTLDIIAGVKAKLPRIEATLPPSLKLVTMGDQSTFVKGAVSGVAREGIIAAALTSLMILLFLGSWRSTLIIAASIPLAVLSAIAALAATGETLNVMTLGGLALAVGILVDDATVTIENINWHLEQGKDVRSAILEGASQIVLPAFVSLLCICIVFVPMLLLNGIARFLFVPMAESVIYAMVASFILSRTFVPMMAQYLLRAHASGGHASGELAAVMATHGGASHPPHDAHHAHGPQLPQPAHRLAHKPPRNPLVRFQRLFERGFNSVRGTYRALLGAALTNRKRFLIGFALAVASSLLLVPWLGRNFFPNVDSGEIEIHFRAPIGTRIEDTAALADHIEAAVRQTVPPEELANIVDNLGLPNSGIDLAYNNSGTTGPQDGDIYVTLAADHAPTADYVRTLRATLPHAFPGTTFAFLPADIVSQILNFGAPAPIDVQVSGPDEAANRRYAVELLRRIRGVTGIADTRIQQASTYPQFTVAVDRSRADQLGITEDNVTDSLVASLTGTGQVAPAFWLNPRNGVSYPIVASTPQYRMTSLSSLENLTVTGADGRAQLLGAIASVTRGVGDLVVSHYNIEPLYDVFATTQRADLGSVASGIEGILHATAHDVPKGARVTLRGQVQTMNSAFTGLLLGLVGAIVLIFLLIVVNFHSWSDAGVIVGGLPAALAGIVWMLFATHTPLSVPALTGAILCMGVATANSILVVTFARERLRATGDARIAALEAGFTRFRPVLMTALAMIIGMAPMALGLGDGGEQNAPLGRAVIGGLLCATCATLLVVPVLFSIVHRNDAHDPNVPAHTDADPDSDSTGSDSAKGNAHVH</sequence>
<dbReference type="Gene3D" id="3.30.70.1440">
    <property type="entry name" value="Multidrug efflux transporter AcrB pore domain"/>
    <property type="match status" value="1"/>
</dbReference>
<feature type="transmembrane region" description="Helical" evidence="2">
    <location>
        <begin position="1051"/>
        <end position="1074"/>
    </location>
</feature>
<evidence type="ECO:0000256" key="2">
    <source>
        <dbReference type="SAM" id="Phobius"/>
    </source>
</evidence>